<reference evidence="13" key="1">
    <citation type="submission" date="2014-12" db="EMBL/GenBank/DDBJ databases">
        <authorList>
            <person name="Jaenicke S."/>
        </authorList>
    </citation>
    <scope>NUCLEOTIDE SEQUENCE [LARGE SCALE GENOMIC DNA]</scope>
    <source>
        <strain evidence="13">CBS1600</strain>
    </source>
</reference>
<evidence type="ECO:0000256" key="10">
    <source>
        <dbReference type="RuleBase" id="RU003653"/>
    </source>
</evidence>
<name>A0A0H5C495_CYBJN</name>
<feature type="region of interest" description="Disordered" evidence="11">
    <location>
        <begin position="1"/>
        <end position="71"/>
    </location>
</feature>
<evidence type="ECO:0000256" key="3">
    <source>
        <dbReference type="ARBA" id="ARBA00001954"/>
    </source>
</evidence>
<dbReference type="InterPro" id="IPR050247">
    <property type="entry name" value="Met_Aminopeptidase_Type2"/>
</dbReference>
<keyword evidence="16" id="KW-1185">Reference proteome</keyword>
<feature type="binding site" evidence="9">
    <location>
        <position position="267"/>
    </location>
    <ligand>
        <name>a divalent metal cation</name>
        <dbReference type="ChEBI" id="CHEBI:60240"/>
        <label>2</label>
        <note>catalytic</note>
    </ligand>
</feature>
<evidence type="ECO:0000256" key="11">
    <source>
        <dbReference type="SAM" id="MobiDB-lite"/>
    </source>
</evidence>
<feature type="binding site" evidence="9">
    <location>
        <position position="300"/>
    </location>
    <ligand>
        <name>a divalent metal cation</name>
        <dbReference type="ChEBI" id="CHEBI:60240"/>
        <label>2</label>
        <note>catalytic</note>
    </ligand>
</feature>
<evidence type="ECO:0000256" key="7">
    <source>
        <dbReference type="ARBA" id="ARBA00022723"/>
    </source>
</evidence>
<evidence type="ECO:0000256" key="8">
    <source>
        <dbReference type="ARBA" id="ARBA00022801"/>
    </source>
</evidence>
<dbReference type="Proteomes" id="UP000094389">
    <property type="component" value="Unassembled WGS sequence"/>
</dbReference>
<comment type="similarity">
    <text evidence="9">Belongs to the peptidase M24A family. Methionine aminopeptidase eukaryotic type 2 subfamily.</text>
</comment>
<comment type="cofactor">
    <cofactor evidence="2">
        <name>Mn(2+)</name>
        <dbReference type="ChEBI" id="CHEBI:29035"/>
    </cofactor>
</comment>
<dbReference type="InterPro" id="IPR002468">
    <property type="entry name" value="Pept_M24A_MAP2"/>
</dbReference>
<dbReference type="EC" id="3.4.11.18" evidence="9"/>
<dbReference type="Gene3D" id="1.10.10.10">
    <property type="entry name" value="Winged helix-like DNA-binding domain superfamily/Winged helix DNA-binding domain"/>
    <property type="match status" value="1"/>
</dbReference>
<dbReference type="Pfam" id="PF00557">
    <property type="entry name" value="Peptidase_M24"/>
    <property type="match status" value="1"/>
</dbReference>
<keyword evidence="5 9" id="KW-0963">Cytoplasm</keyword>
<dbReference type="EMBL" id="KV453926">
    <property type="protein sequence ID" value="ODV75428.1"/>
    <property type="molecule type" value="Genomic_DNA"/>
</dbReference>
<feature type="binding site" evidence="9">
    <location>
        <position position="167"/>
    </location>
    <ligand>
        <name>substrate</name>
    </ligand>
</feature>
<dbReference type="InterPro" id="IPR036005">
    <property type="entry name" value="Creatinase/aminopeptidase-like"/>
</dbReference>
<feature type="binding site" evidence="9">
    <location>
        <position position="198"/>
    </location>
    <ligand>
        <name>a divalent metal cation</name>
        <dbReference type="ChEBI" id="CHEBI:60240"/>
        <label>1</label>
    </ligand>
</feature>
<dbReference type="PRINTS" id="PR00599">
    <property type="entry name" value="MAPEPTIDASE"/>
</dbReference>
<keyword evidence="4 9" id="KW-0031">Aminopeptidase</keyword>
<gene>
    <name evidence="9" type="primary">MAP2</name>
    <name evidence="13" type="ORF">BN1211_2948</name>
    <name evidence="14" type="ORF">CYBJADRAFT_166161</name>
</gene>
<dbReference type="GeneID" id="30988775"/>
<accession>A0A1E4S7H4</accession>
<evidence type="ECO:0000256" key="6">
    <source>
        <dbReference type="ARBA" id="ARBA00022670"/>
    </source>
</evidence>
<comment type="cofactor">
    <cofactor evidence="3">
        <name>Fe(2+)</name>
        <dbReference type="ChEBI" id="CHEBI:29033"/>
    </cofactor>
</comment>
<dbReference type="PANTHER" id="PTHR45777:SF2">
    <property type="entry name" value="METHIONINE AMINOPEPTIDASE 2"/>
    <property type="match status" value="1"/>
</dbReference>
<dbReference type="InterPro" id="IPR000994">
    <property type="entry name" value="Pept_M24"/>
</dbReference>
<evidence type="ECO:0000313" key="13">
    <source>
        <dbReference type="EMBL" id="CEP22567.1"/>
    </source>
</evidence>
<comment type="function">
    <text evidence="9 10">Cotranslationally removes the N-terminal methionine from nascent proteins. The N-terminal methionine is often cleaved when the second residue in the primary sequence is small and uncharged (Met-Ala-, Cys, Gly, Pro, Ser, Thr, or Val).</text>
</comment>
<evidence type="ECO:0000313" key="14">
    <source>
        <dbReference type="EMBL" id="ODV75428.1"/>
    </source>
</evidence>
<evidence type="ECO:0000256" key="1">
    <source>
        <dbReference type="ARBA" id="ARBA00000294"/>
    </source>
</evidence>
<comment type="catalytic activity">
    <reaction evidence="1 9 10">
        <text>Release of N-terminal amino acids, preferentially methionine, from peptides and arylamides.</text>
        <dbReference type="EC" id="3.4.11.18"/>
    </reaction>
</comment>
<dbReference type="SUPFAM" id="SSF46785">
    <property type="entry name" value="Winged helix' DNA-binding domain"/>
    <property type="match status" value="1"/>
</dbReference>
<feature type="compositionally biased region" description="Basic and acidic residues" evidence="11">
    <location>
        <begin position="1"/>
        <end position="10"/>
    </location>
</feature>
<protein>
    <recommendedName>
        <fullName evidence="9">Methionine aminopeptidase 2</fullName>
        <shortName evidence="9">MAP 2</shortName>
        <shortName evidence="9">MetAP 2</shortName>
        <ecNumber evidence="9">3.4.11.18</ecNumber>
    </recommendedName>
    <alternativeName>
        <fullName evidence="9">Peptidase M</fullName>
    </alternativeName>
</protein>
<dbReference type="GO" id="GO:0004239">
    <property type="term" value="F:initiator methionyl aminopeptidase activity"/>
    <property type="evidence" value="ECO:0007669"/>
    <property type="project" value="UniProtKB-UniRule"/>
</dbReference>
<dbReference type="InterPro" id="IPR036388">
    <property type="entry name" value="WH-like_DNA-bd_sf"/>
</dbReference>
<dbReference type="HAMAP" id="MF_03175">
    <property type="entry name" value="MetAP_2_euk"/>
    <property type="match status" value="1"/>
</dbReference>
<dbReference type="PANTHER" id="PTHR45777">
    <property type="entry name" value="METHIONINE AMINOPEPTIDASE 2"/>
    <property type="match status" value="1"/>
</dbReference>
<feature type="domain" description="Peptidase M24" evidence="12">
    <location>
        <begin position="103"/>
        <end position="309"/>
    </location>
</feature>
<feature type="compositionally biased region" description="Basic residues" evidence="11">
    <location>
        <begin position="42"/>
        <end position="57"/>
    </location>
</feature>
<dbReference type="GO" id="GO:0046872">
    <property type="term" value="F:metal ion binding"/>
    <property type="evidence" value="ECO:0007669"/>
    <property type="project" value="UniProtKB-UniRule"/>
</dbReference>
<evidence type="ECO:0000259" key="12">
    <source>
        <dbReference type="Pfam" id="PF00557"/>
    </source>
</evidence>
<dbReference type="GO" id="GO:0005737">
    <property type="term" value="C:cytoplasm"/>
    <property type="evidence" value="ECO:0007669"/>
    <property type="project" value="UniProtKB-SubCell"/>
</dbReference>
<feature type="binding site" evidence="9">
    <location>
        <position position="395"/>
    </location>
    <ligand>
        <name>a divalent metal cation</name>
        <dbReference type="ChEBI" id="CHEBI:60240"/>
        <label>1</label>
    </ligand>
</feature>
<dbReference type="OrthoDB" id="7848262at2759"/>
<feature type="binding site" evidence="9">
    <location>
        <position position="275"/>
    </location>
    <ligand>
        <name>substrate</name>
    </ligand>
</feature>
<dbReference type="GO" id="GO:0006508">
    <property type="term" value="P:proteolysis"/>
    <property type="evidence" value="ECO:0007669"/>
    <property type="project" value="UniProtKB-KW"/>
</dbReference>
<dbReference type="RefSeq" id="XP_020072467.1">
    <property type="nucleotide sequence ID" value="XM_020214379.1"/>
</dbReference>
<evidence type="ECO:0000256" key="5">
    <source>
        <dbReference type="ARBA" id="ARBA00022490"/>
    </source>
</evidence>
<dbReference type="Gene3D" id="3.90.230.10">
    <property type="entry name" value="Creatinase/methionine aminopeptidase superfamily"/>
    <property type="match status" value="1"/>
</dbReference>
<comment type="cofactor">
    <cofactor evidence="9">
        <name>Co(2+)</name>
        <dbReference type="ChEBI" id="CHEBI:48828"/>
    </cofactor>
    <cofactor evidence="9">
        <name>Zn(2+)</name>
        <dbReference type="ChEBI" id="CHEBI:29105"/>
    </cofactor>
    <cofactor evidence="9">
        <name>Mn(2+)</name>
        <dbReference type="ChEBI" id="CHEBI:29035"/>
    </cofactor>
    <cofactor evidence="9">
        <name>Fe(2+)</name>
        <dbReference type="ChEBI" id="CHEBI:29033"/>
    </cofactor>
    <text evidence="9">Binds 2 divalent metal cations per subunit. Has a high-affinity and a low affinity metal-binding site. The true nature of the physiological cofactor is under debate. The enzyme is active with cobalt, zinc, manganese or divalent iron ions. Most likely, methionine aminopeptidases function as mononuclear Fe(2+)-metalloproteases under physiological conditions, and the catalytically relevant metal-binding site has been assigned to the histidine-containing high-affinity site.</text>
</comment>
<organism evidence="13 15">
    <name type="scientific">Cyberlindnera jadinii (strain ATCC 18201 / CBS 1600 / BCRC 20928 / JCM 3617 / NBRC 0987 / NRRL Y-1542)</name>
    <name type="common">Torula yeast</name>
    <name type="synonym">Candida utilis</name>
    <dbReference type="NCBI Taxonomy" id="983966"/>
    <lineage>
        <taxon>Eukaryota</taxon>
        <taxon>Fungi</taxon>
        <taxon>Dikarya</taxon>
        <taxon>Ascomycota</taxon>
        <taxon>Saccharomycotina</taxon>
        <taxon>Saccharomycetes</taxon>
        <taxon>Phaffomycetales</taxon>
        <taxon>Phaffomycetaceae</taxon>
        <taxon>Cyberlindnera</taxon>
    </lineage>
</organism>
<dbReference type="STRING" id="983966.A0A0H5C495"/>
<dbReference type="SUPFAM" id="SSF55920">
    <property type="entry name" value="Creatinase/aminopeptidase"/>
    <property type="match status" value="1"/>
</dbReference>
<dbReference type="CDD" id="cd01088">
    <property type="entry name" value="MetAP2"/>
    <property type="match status" value="1"/>
</dbReference>
<keyword evidence="7 9" id="KW-0479">Metal-binding</keyword>
<dbReference type="EMBL" id="CDQK01000003">
    <property type="protein sequence ID" value="CEP22567.1"/>
    <property type="molecule type" value="Genomic_DNA"/>
</dbReference>
<dbReference type="Proteomes" id="UP000038830">
    <property type="component" value="Unassembled WGS sequence"/>
</dbReference>
<feature type="binding site" evidence="9">
    <location>
        <position position="198"/>
    </location>
    <ligand>
        <name>a divalent metal cation</name>
        <dbReference type="ChEBI" id="CHEBI:60240"/>
        <label>2</label>
        <note>catalytic</note>
    </ligand>
</feature>
<evidence type="ECO:0000313" key="15">
    <source>
        <dbReference type="Proteomes" id="UP000038830"/>
    </source>
</evidence>
<reference evidence="15" key="2">
    <citation type="journal article" date="2015" name="J. Biotechnol.">
        <title>The structure of the Cyberlindnera jadinii genome and its relation to Candida utilis analyzed by the occurrence of single nucleotide polymorphisms.</title>
        <authorList>
            <person name="Rupp O."/>
            <person name="Brinkrolf K."/>
            <person name="Buerth C."/>
            <person name="Kunigo M."/>
            <person name="Schneider J."/>
            <person name="Jaenicke S."/>
            <person name="Goesmann A."/>
            <person name="Puehler A."/>
            <person name="Jaeger K.-E."/>
            <person name="Ernst J.F."/>
        </authorList>
    </citation>
    <scope>NUCLEOTIDE SEQUENCE [LARGE SCALE GENOMIC DNA]</scope>
    <source>
        <strain evidence="15">ATCC 18201 / CBS 1600 / BCRC 20928 / JCM 3617 / NBRC 0987 / NRRL Y-1542</strain>
    </source>
</reference>
<dbReference type="NCBIfam" id="TIGR00501">
    <property type="entry name" value="met_pdase_II"/>
    <property type="match status" value="1"/>
</dbReference>
<feature type="binding site" evidence="9">
    <location>
        <position position="187"/>
    </location>
    <ligand>
        <name>a divalent metal cation</name>
        <dbReference type="ChEBI" id="CHEBI:60240"/>
        <label>1</label>
    </ligand>
</feature>
<evidence type="ECO:0000256" key="9">
    <source>
        <dbReference type="HAMAP-Rule" id="MF_03175"/>
    </source>
</evidence>
<dbReference type="PROSITE" id="PS01202">
    <property type="entry name" value="MAP_2"/>
    <property type="match status" value="1"/>
</dbReference>
<dbReference type="GO" id="GO:0070006">
    <property type="term" value="F:metalloaminopeptidase activity"/>
    <property type="evidence" value="ECO:0007669"/>
    <property type="project" value="UniProtKB-UniRule"/>
</dbReference>
<dbReference type="InterPro" id="IPR001714">
    <property type="entry name" value="Pept_M24_MAP"/>
</dbReference>
<sequence>MSESVEERVESGTAVEEVGSTTEKLDQLEIGEDEHEGASSATKKKKKKSSKKKKKKLAPISESFPDGIYPEGEWQEYKDENKYRTTDEEKRYLDRQQSDRWNAVRKAAEVHRRVREHLAPRLNPGMTTTEAAETIENAVRSFMNEPDNKIAGIAFPTGVSRNDCAAHYTPNAGDKTVLLYDDVVKIDFGVHVNGYIVDCAFTKTWNSKYDKLLEAVKDATNTGIKEAGIDVRLTDIGEAIQEVMESYEVEIDGEVYPVRPIRNLNGHNIGVNEIHAGKSVPIVKNFDETKMEEGEEFAIETFGSTGRGYVVAEGECSHYALKVDAPKVPLRLNKAKALLATIEQNFGTLPFCRRYLDRVGEEKYLLALNNLVKEGIVQDYPPLMDSPGSFTAQYEHTILLHPHKKEVVSRGPDY</sequence>
<evidence type="ECO:0000256" key="2">
    <source>
        <dbReference type="ARBA" id="ARBA00001936"/>
    </source>
</evidence>
<comment type="subcellular location">
    <subcellularLocation>
        <location evidence="9">Cytoplasm</location>
    </subcellularLocation>
</comment>
<dbReference type="AlphaFoldDB" id="A0A0H5C495"/>
<reference evidence="14 16" key="3">
    <citation type="journal article" date="2016" name="Proc. Natl. Acad. Sci. U.S.A.">
        <title>Comparative genomics of biotechnologically important yeasts.</title>
        <authorList>
            <person name="Riley R."/>
            <person name="Haridas S."/>
            <person name="Wolfe K.H."/>
            <person name="Lopes M.R."/>
            <person name="Hittinger C.T."/>
            <person name="Goeker M."/>
            <person name="Salamov A.A."/>
            <person name="Wisecaver J.H."/>
            <person name="Long T.M."/>
            <person name="Calvey C.H."/>
            <person name="Aerts A.L."/>
            <person name="Barry K.W."/>
            <person name="Choi C."/>
            <person name="Clum A."/>
            <person name="Coughlan A.Y."/>
            <person name="Deshpande S."/>
            <person name="Douglass A.P."/>
            <person name="Hanson S.J."/>
            <person name="Klenk H.-P."/>
            <person name="LaButti K.M."/>
            <person name="Lapidus A."/>
            <person name="Lindquist E.A."/>
            <person name="Lipzen A.M."/>
            <person name="Meier-Kolthoff J.P."/>
            <person name="Ohm R.A."/>
            <person name="Otillar R.P."/>
            <person name="Pangilinan J.L."/>
            <person name="Peng Y."/>
            <person name="Rokas A."/>
            <person name="Rosa C.A."/>
            <person name="Scheuner C."/>
            <person name="Sibirny A.A."/>
            <person name="Slot J.C."/>
            <person name="Stielow J.B."/>
            <person name="Sun H."/>
            <person name="Kurtzman C.P."/>
            <person name="Blackwell M."/>
            <person name="Grigoriev I.V."/>
            <person name="Jeffries T.W."/>
        </authorList>
    </citation>
    <scope>NUCLEOTIDE SEQUENCE [LARGE SCALE GENOMIC DNA]</scope>
    <source>
        <strain evidence="16">ATCC 18201 / CBS 1600 / BCRC 20928 / JCM 3617 / NBRC 0987 / NRRL Y-1542</strain>
        <strain evidence="14">NRRL Y-1542</strain>
    </source>
</reference>
<dbReference type="OMA" id="PFAKRWL"/>
<feature type="binding site" evidence="9">
    <location>
        <position position="395"/>
    </location>
    <ligand>
        <name>a divalent metal cation</name>
        <dbReference type="ChEBI" id="CHEBI:60240"/>
        <label>2</label>
        <note>catalytic</note>
    </ligand>
</feature>
<evidence type="ECO:0000256" key="4">
    <source>
        <dbReference type="ARBA" id="ARBA00022438"/>
    </source>
</evidence>
<keyword evidence="8 9" id="KW-0378">Hydrolase</keyword>
<evidence type="ECO:0000313" key="16">
    <source>
        <dbReference type="Proteomes" id="UP000094389"/>
    </source>
</evidence>
<accession>A0A0H5C495</accession>
<dbReference type="InterPro" id="IPR036390">
    <property type="entry name" value="WH_DNA-bd_sf"/>
</dbReference>
<keyword evidence="6 9" id="KW-0645">Protease</keyword>
<proteinExistence type="inferred from homology"/>
<dbReference type="InterPro" id="IPR018349">
    <property type="entry name" value="Pept_M24A_MAP2_BS"/>
</dbReference>